<evidence type="ECO:0008006" key="4">
    <source>
        <dbReference type="Google" id="ProtNLM"/>
    </source>
</evidence>
<evidence type="ECO:0000313" key="3">
    <source>
        <dbReference type="EMBL" id="BDS07849.1"/>
    </source>
</evidence>
<keyword evidence="2" id="KW-0812">Transmembrane</keyword>
<evidence type="ECO:0000256" key="1">
    <source>
        <dbReference type="SAM" id="Coils"/>
    </source>
</evidence>
<gene>
    <name evidence="3" type="ORF">NT6N_28890</name>
</gene>
<evidence type="ECO:0000256" key="2">
    <source>
        <dbReference type="SAM" id="Phobius"/>
    </source>
</evidence>
<reference evidence="3" key="1">
    <citation type="submission" date="2024-07" db="EMBL/GenBank/DDBJ databases">
        <title>Complete genome sequence of Verrucomicrobiaceae bacterium NT6N.</title>
        <authorList>
            <person name="Huang C."/>
            <person name="Takami H."/>
            <person name="Hamasaki K."/>
        </authorList>
    </citation>
    <scope>NUCLEOTIDE SEQUENCE</scope>
    <source>
        <strain evidence="3">NT6N</strain>
    </source>
</reference>
<accession>A0AAT9FPM0</accession>
<dbReference type="EMBL" id="AP026866">
    <property type="protein sequence ID" value="BDS07849.1"/>
    <property type="molecule type" value="Genomic_DNA"/>
</dbReference>
<proteinExistence type="predicted"/>
<organism evidence="3">
    <name type="scientific">Oceaniferula spumae</name>
    <dbReference type="NCBI Taxonomy" id="2979115"/>
    <lineage>
        <taxon>Bacteria</taxon>
        <taxon>Pseudomonadati</taxon>
        <taxon>Verrucomicrobiota</taxon>
        <taxon>Verrucomicrobiia</taxon>
        <taxon>Verrucomicrobiales</taxon>
        <taxon>Verrucomicrobiaceae</taxon>
        <taxon>Oceaniferula</taxon>
    </lineage>
</organism>
<dbReference type="AlphaFoldDB" id="A0AAT9FPM0"/>
<dbReference type="KEGG" id="osu:NT6N_28890"/>
<keyword evidence="2" id="KW-0472">Membrane</keyword>
<feature type="transmembrane region" description="Helical" evidence="2">
    <location>
        <begin position="18"/>
        <end position="37"/>
    </location>
</feature>
<protein>
    <recommendedName>
        <fullName evidence="4">Chromosome partition protein Smc</fullName>
    </recommendedName>
</protein>
<sequence>MDQQVTTQNCTVLPMNAFAIPTLSLFTAIAIISGLNAQPSRTDLFKQNLSPAHYLAISEFLKDSPEKLKHYRAKPGQTCTQDEAVTELTRFYQSEHKSKKLFEPDSLQRLQSHIDKLKQQLAKAKAANAKTDQKVAASQAKEHKELTSKLQEAEVKLSEYEKQAASYERELSVKTPKLEKLKAAAENAETKAAKASNDEALARKKNDDAAIAKTREAWKLANKEARDRQETYAKGRKIIAELRAQLENSGAHAKLKKREIAMYKQRLKETSGDPTPPSIYQNFEASIKGKQRQLDHNSFLLLRYQSARSFLEKRGVKFDEQGALLTQ</sequence>
<name>A0AAT9FPM0_9BACT</name>
<keyword evidence="2" id="KW-1133">Transmembrane helix</keyword>
<keyword evidence="1" id="KW-0175">Coiled coil</keyword>
<feature type="coiled-coil region" evidence="1">
    <location>
        <begin position="107"/>
        <end position="205"/>
    </location>
</feature>